<dbReference type="AlphaFoldDB" id="A0A9P4IQT6"/>
<dbReference type="Proteomes" id="UP000799772">
    <property type="component" value="Unassembled WGS sequence"/>
</dbReference>
<reference evidence="2" key="1">
    <citation type="journal article" date="2020" name="Stud. Mycol.">
        <title>101 Dothideomycetes genomes: a test case for predicting lifestyles and emergence of pathogens.</title>
        <authorList>
            <person name="Haridas S."/>
            <person name="Albert R."/>
            <person name="Binder M."/>
            <person name="Bloem J."/>
            <person name="Labutti K."/>
            <person name="Salamov A."/>
            <person name="Andreopoulos B."/>
            <person name="Baker S."/>
            <person name="Barry K."/>
            <person name="Bills G."/>
            <person name="Bluhm B."/>
            <person name="Cannon C."/>
            <person name="Castanera R."/>
            <person name="Culley D."/>
            <person name="Daum C."/>
            <person name="Ezra D."/>
            <person name="Gonzalez J."/>
            <person name="Henrissat B."/>
            <person name="Kuo A."/>
            <person name="Liang C."/>
            <person name="Lipzen A."/>
            <person name="Lutzoni F."/>
            <person name="Magnuson J."/>
            <person name="Mondo S."/>
            <person name="Nolan M."/>
            <person name="Ohm R."/>
            <person name="Pangilinan J."/>
            <person name="Park H.-J."/>
            <person name="Ramirez L."/>
            <person name="Alfaro M."/>
            <person name="Sun H."/>
            <person name="Tritt A."/>
            <person name="Yoshinaga Y."/>
            <person name="Zwiers L.-H."/>
            <person name="Turgeon B."/>
            <person name="Goodwin S."/>
            <person name="Spatafora J."/>
            <person name="Crous P."/>
            <person name="Grigoriev I."/>
        </authorList>
    </citation>
    <scope>NUCLEOTIDE SEQUENCE</scope>
    <source>
        <strain evidence="2">CBS 133067</strain>
    </source>
</reference>
<sequence length="217" mass="24866">MAKSAAPTPYRQIRALHDEARITVYQAYSESIATAAVREQKLDASSDFSLGRMTWIKPSWNWMMYRSGFSFKDKRQSRILAIKMKPENFIKLLRKARVNEHHEPGTGGKEKAGLQGGEAKNDNAKNESTVVVQWDPERSNRIGKLEHRSIQIGISRHDCEEWVKERIAEIEDVTELARKHKEIVDAGMTNEEIEALGLLPVERPFNLPEDVARILRM</sequence>
<keyword evidence="3" id="KW-1185">Reference proteome</keyword>
<dbReference type="Pfam" id="PF14124">
    <property type="entry name" value="DUF4291"/>
    <property type="match status" value="1"/>
</dbReference>
<evidence type="ECO:0000256" key="1">
    <source>
        <dbReference type="SAM" id="MobiDB-lite"/>
    </source>
</evidence>
<accession>A0A9P4IQT6</accession>
<organism evidence="2 3">
    <name type="scientific">Rhizodiscina lignyota</name>
    <dbReference type="NCBI Taxonomy" id="1504668"/>
    <lineage>
        <taxon>Eukaryota</taxon>
        <taxon>Fungi</taxon>
        <taxon>Dikarya</taxon>
        <taxon>Ascomycota</taxon>
        <taxon>Pezizomycotina</taxon>
        <taxon>Dothideomycetes</taxon>
        <taxon>Pleosporomycetidae</taxon>
        <taxon>Aulographales</taxon>
        <taxon>Rhizodiscinaceae</taxon>
        <taxon>Rhizodiscina</taxon>
    </lineage>
</organism>
<evidence type="ECO:0000313" key="2">
    <source>
        <dbReference type="EMBL" id="KAF2103665.1"/>
    </source>
</evidence>
<feature type="compositionally biased region" description="Basic and acidic residues" evidence="1">
    <location>
        <begin position="100"/>
        <end position="112"/>
    </location>
</feature>
<evidence type="ECO:0008006" key="4">
    <source>
        <dbReference type="Google" id="ProtNLM"/>
    </source>
</evidence>
<proteinExistence type="predicted"/>
<gene>
    <name evidence="2" type="ORF">NA57DRAFT_50537</name>
</gene>
<dbReference type="PANTHER" id="PTHR38567">
    <property type="entry name" value="DUF4291 DOMAIN-CONTAINING PROTEIN"/>
    <property type="match status" value="1"/>
</dbReference>
<feature type="region of interest" description="Disordered" evidence="1">
    <location>
        <begin position="100"/>
        <end position="126"/>
    </location>
</feature>
<name>A0A9P4IQT6_9PEZI</name>
<dbReference type="EMBL" id="ML978121">
    <property type="protein sequence ID" value="KAF2103665.1"/>
    <property type="molecule type" value="Genomic_DNA"/>
</dbReference>
<protein>
    <recommendedName>
        <fullName evidence="4">ATP-dependent RNA helicase DHX8</fullName>
    </recommendedName>
</protein>
<dbReference type="PANTHER" id="PTHR38567:SF1">
    <property type="entry name" value="DUF4291 DOMAIN-CONTAINING PROTEIN"/>
    <property type="match status" value="1"/>
</dbReference>
<dbReference type="InterPro" id="IPR025633">
    <property type="entry name" value="DUF4291"/>
</dbReference>
<evidence type="ECO:0000313" key="3">
    <source>
        <dbReference type="Proteomes" id="UP000799772"/>
    </source>
</evidence>
<dbReference type="OrthoDB" id="413653at2759"/>
<comment type="caution">
    <text evidence="2">The sequence shown here is derived from an EMBL/GenBank/DDBJ whole genome shotgun (WGS) entry which is preliminary data.</text>
</comment>